<dbReference type="PROSITE" id="PS50931">
    <property type="entry name" value="HTH_LYSR"/>
    <property type="match status" value="1"/>
</dbReference>
<dbReference type="EMBL" id="SHKX01000010">
    <property type="protein sequence ID" value="RZU47642.1"/>
    <property type="molecule type" value="Genomic_DNA"/>
</dbReference>
<dbReference type="Proteomes" id="UP000292423">
    <property type="component" value="Unassembled WGS sequence"/>
</dbReference>
<organism evidence="7 8">
    <name type="scientific">Fluviicoccus keumensis</name>
    <dbReference type="NCBI Taxonomy" id="1435465"/>
    <lineage>
        <taxon>Bacteria</taxon>
        <taxon>Pseudomonadati</taxon>
        <taxon>Pseudomonadota</taxon>
        <taxon>Gammaproteobacteria</taxon>
        <taxon>Moraxellales</taxon>
        <taxon>Moraxellaceae</taxon>
        <taxon>Fluviicoccus</taxon>
    </lineage>
</organism>
<evidence type="ECO:0000313" key="8">
    <source>
        <dbReference type="Proteomes" id="UP000292423"/>
    </source>
</evidence>
<dbReference type="CDD" id="cd08411">
    <property type="entry name" value="PBP2_OxyR"/>
    <property type="match status" value="1"/>
</dbReference>
<keyword evidence="8" id="KW-1185">Reference proteome</keyword>
<dbReference type="FunFam" id="1.10.10.10:FF:000001">
    <property type="entry name" value="LysR family transcriptional regulator"/>
    <property type="match status" value="1"/>
</dbReference>
<reference evidence="7 8" key="1">
    <citation type="submission" date="2019-02" db="EMBL/GenBank/DDBJ databases">
        <title>Genomic Encyclopedia of Type Strains, Phase IV (KMG-IV): sequencing the most valuable type-strain genomes for metagenomic binning, comparative biology and taxonomic classification.</title>
        <authorList>
            <person name="Goeker M."/>
        </authorList>
    </citation>
    <scope>NUCLEOTIDE SEQUENCE [LARGE SCALE GENOMIC DNA]</scope>
    <source>
        <strain evidence="7 8">DSM 105135</strain>
    </source>
</reference>
<evidence type="ECO:0000256" key="3">
    <source>
        <dbReference type="ARBA" id="ARBA00023125"/>
    </source>
</evidence>
<evidence type="ECO:0000256" key="4">
    <source>
        <dbReference type="ARBA" id="ARBA00023159"/>
    </source>
</evidence>
<keyword evidence="2" id="KW-0805">Transcription regulation</keyword>
<comment type="similarity">
    <text evidence="1">Belongs to the LysR transcriptional regulatory family.</text>
</comment>
<sequence>MTLTDLRYLVTLAEVKHFARAAAACFVSQPTLSIAIKKLEDELDVSLFERHRHEVLVTPAGERIVAQAQRVLQEAALLKDMARAERDEFAQPLRLGAIFTVAPYLFPTLVPALHESAPALLLYLEENYTHVLTEKLSAGELDVILIATDEDLPETHSRTLFHESFRLLLPRRHPWAERAEVSAAELDDAPMLMLGEGHCFRDQILSACPVSHARLSNGNSLETLRHMVANGLGLTLIPAIGEPYLLNDSLCAIDVNPAPGRDIIAVWRRRFPRPQAVQALLDGLAALTVPGSRSV</sequence>
<gene>
    <name evidence="7" type="ORF">EV700_0609</name>
</gene>
<dbReference type="GO" id="GO:0003677">
    <property type="term" value="F:DNA binding"/>
    <property type="evidence" value="ECO:0007669"/>
    <property type="project" value="UniProtKB-KW"/>
</dbReference>
<protein>
    <submittedName>
        <fullName evidence="7">LysR family hydrogen peroxide-inducible transcriptional activator</fullName>
    </submittedName>
</protein>
<dbReference type="GO" id="GO:0032993">
    <property type="term" value="C:protein-DNA complex"/>
    <property type="evidence" value="ECO:0007669"/>
    <property type="project" value="TreeGrafter"/>
</dbReference>
<dbReference type="SUPFAM" id="SSF53850">
    <property type="entry name" value="Periplasmic binding protein-like II"/>
    <property type="match status" value="1"/>
</dbReference>
<dbReference type="OrthoDB" id="9775392at2"/>
<proteinExistence type="inferred from homology"/>
<dbReference type="RefSeq" id="WP_130410866.1">
    <property type="nucleotide sequence ID" value="NZ_SHKX01000010.1"/>
</dbReference>
<keyword evidence="5" id="KW-0804">Transcription</keyword>
<evidence type="ECO:0000256" key="1">
    <source>
        <dbReference type="ARBA" id="ARBA00009437"/>
    </source>
</evidence>
<dbReference type="PANTHER" id="PTHR30346">
    <property type="entry name" value="TRANSCRIPTIONAL DUAL REGULATOR HCAR-RELATED"/>
    <property type="match status" value="1"/>
</dbReference>
<keyword evidence="4" id="KW-0010">Activator</keyword>
<dbReference type="Pfam" id="PF00126">
    <property type="entry name" value="HTH_1"/>
    <property type="match status" value="1"/>
</dbReference>
<keyword evidence="3" id="KW-0238">DNA-binding</keyword>
<dbReference type="SUPFAM" id="SSF46785">
    <property type="entry name" value="Winged helix' DNA-binding domain"/>
    <property type="match status" value="1"/>
</dbReference>
<dbReference type="Pfam" id="PF03466">
    <property type="entry name" value="LysR_substrate"/>
    <property type="match status" value="1"/>
</dbReference>
<feature type="domain" description="HTH lysR-type" evidence="6">
    <location>
        <begin position="1"/>
        <end position="58"/>
    </location>
</feature>
<dbReference type="PANTHER" id="PTHR30346:SF26">
    <property type="entry name" value="HYDROGEN PEROXIDE-INDUCIBLE GENES ACTIVATOR"/>
    <property type="match status" value="1"/>
</dbReference>
<dbReference type="InterPro" id="IPR005119">
    <property type="entry name" value="LysR_subst-bd"/>
</dbReference>
<dbReference type="Gene3D" id="3.40.190.10">
    <property type="entry name" value="Periplasmic binding protein-like II"/>
    <property type="match status" value="2"/>
</dbReference>
<evidence type="ECO:0000313" key="7">
    <source>
        <dbReference type="EMBL" id="RZU47642.1"/>
    </source>
</evidence>
<name>A0A4Q7ZAL7_9GAMM</name>
<dbReference type="Gene3D" id="1.10.10.10">
    <property type="entry name" value="Winged helix-like DNA-binding domain superfamily/Winged helix DNA-binding domain"/>
    <property type="match status" value="1"/>
</dbReference>
<accession>A0A4Q7ZAL7</accession>
<dbReference type="InterPro" id="IPR000847">
    <property type="entry name" value="LysR_HTH_N"/>
</dbReference>
<dbReference type="InterPro" id="IPR036390">
    <property type="entry name" value="WH_DNA-bd_sf"/>
</dbReference>
<evidence type="ECO:0000256" key="5">
    <source>
        <dbReference type="ARBA" id="ARBA00023163"/>
    </source>
</evidence>
<evidence type="ECO:0000259" key="6">
    <source>
        <dbReference type="PROSITE" id="PS50931"/>
    </source>
</evidence>
<dbReference type="AlphaFoldDB" id="A0A4Q7ZAL7"/>
<comment type="caution">
    <text evidence="7">The sequence shown here is derived from an EMBL/GenBank/DDBJ whole genome shotgun (WGS) entry which is preliminary data.</text>
</comment>
<dbReference type="GO" id="GO:0003700">
    <property type="term" value="F:DNA-binding transcription factor activity"/>
    <property type="evidence" value="ECO:0007669"/>
    <property type="project" value="InterPro"/>
</dbReference>
<evidence type="ECO:0000256" key="2">
    <source>
        <dbReference type="ARBA" id="ARBA00023015"/>
    </source>
</evidence>
<dbReference type="PRINTS" id="PR00039">
    <property type="entry name" value="HTHLYSR"/>
</dbReference>
<dbReference type="InterPro" id="IPR036388">
    <property type="entry name" value="WH-like_DNA-bd_sf"/>
</dbReference>